<protein>
    <submittedName>
        <fullName evidence="1">Uncharacterized protein</fullName>
    </submittedName>
</protein>
<accession>A0A7G7HE96</accession>
<proteinExistence type="predicted"/>
<dbReference type="AlphaFoldDB" id="A0A7G7HE96"/>
<comment type="caution">
    <text evidence="1">The sequence shown here is derived from an EMBL/GenBank/DDBJ whole genome shotgun (WGS) entry which is preliminary data.</text>
</comment>
<dbReference type="EMBL" id="QHGZ01000075">
    <property type="protein sequence ID" value="RDY86641.1"/>
    <property type="molecule type" value="Genomic_DNA"/>
</dbReference>
<name>A0A7G7HE96_STRAG</name>
<organism evidence="1 2">
    <name type="scientific">Streptococcus agalactiae</name>
    <dbReference type="NCBI Taxonomy" id="1311"/>
    <lineage>
        <taxon>Bacteria</taxon>
        <taxon>Bacillati</taxon>
        <taxon>Bacillota</taxon>
        <taxon>Bacilli</taxon>
        <taxon>Lactobacillales</taxon>
        <taxon>Streptococcaceae</taxon>
        <taxon>Streptococcus</taxon>
    </lineage>
</organism>
<evidence type="ECO:0000313" key="2">
    <source>
        <dbReference type="Proteomes" id="UP000256718"/>
    </source>
</evidence>
<dbReference type="Proteomes" id="UP000256718">
    <property type="component" value="Unassembled WGS sequence"/>
</dbReference>
<dbReference type="RefSeq" id="WP_000149740.1">
    <property type="nucleotide sequence ID" value="NZ_CAXOLC010000001.1"/>
</dbReference>
<sequence length="108" mass="12424">MTHSILSLEVENELLSSVREVCTESDLKLEELVKDYLGFLAGLNASAIEQVSALPNENEKAEWLAKYYFDARINQLQFEALKKEVLLGHDKIKESKVTRLEDVRHEFD</sequence>
<reference evidence="1 2" key="1">
    <citation type="journal article" date="2018" name="Emerg. Microbes Infect.">
        <title>Phenotypic and molecular analysis of nontypeable Group B streptococci: identification of cps2a and hybrid cps2a/cps5 Group B streptococcal capsule gene clusters.</title>
        <authorList>
            <person name="Alhhazmi A."/>
            <person name="Tyrrell G.J."/>
        </authorList>
    </citation>
    <scope>NUCLEOTIDE SEQUENCE [LARGE SCALE GENOMIC DNA]</scope>
    <source>
        <strain evidence="1 2">PLGBS17</strain>
    </source>
</reference>
<evidence type="ECO:0000313" key="1">
    <source>
        <dbReference type="EMBL" id="RDY86641.1"/>
    </source>
</evidence>
<gene>
    <name evidence="1" type="ORF">C4618_02630</name>
</gene>